<evidence type="ECO:0000313" key="2">
    <source>
        <dbReference type="EMBL" id="MFD1146472.1"/>
    </source>
</evidence>
<comment type="caution">
    <text evidence="2">The sequence shown here is derived from an EMBL/GenBank/DDBJ whole genome shotgun (WGS) entry which is preliminary data.</text>
</comment>
<dbReference type="EMBL" id="JBHTLK010000013">
    <property type="protein sequence ID" value="MFD1146472.1"/>
    <property type="molecule type" value="Genomic_DNA"/>
</dbReference>
<protein>
    <recommendedName>
        <fullName evidence="4">Lipoprotein</fullName>
    </recommendedName>
</protein>
<dbReference type="InterPro" id="IPR032710">
    <property type="entry name" value="NTF2-like_dom_sf"/>
</dbReference>
<keyword evidence="3" id="KW-1185">Reference proteome</keyword>
<feature type="signal peptide" evidence="1">
    <location>
        <begin position="1"/>
        <end position="18"/>
    </location>
</feature>
<gene>
    <name evidence="2" type="ORF">ACFQ3T_04980</name>
</gene>
<name>A0ABW3QHE9_9PSEU</name>
<evidence type="ECO:0008006" key="4">
    <source>
        <dbReference type="Google" id="ProtNLM"/>
    </source>
</evidence>
<evidence type="ECO:0000256" key="1">
    <source>
        <dbReference type="SAM" id="SignalP"/>
    </source>
</evidence>
<dbReference type="RefSeq" id="WP_380720278.1">
    <property type="nucleotide sequence ID" value="NZ_JBHTLK010000013.1"/>
</dbReference>
<accession>A0ABW3QHE9</accession>
<sequence>MRTLAHLAHLALTVAVVAGCASTEPDHQHHHHHHSMTAEEAARLRGVATTYLGLLSGGDPATAWAMWTTDAQQRDPREVFVDRLAQCEPGVPYEVLGVVPNGPDLARVAWRHGERTGEHLLRLHDGRWRVDPVDTTTCGAP</sequence>
<feature type="chain" id="PRO_5045890121" description="Lipoprotein" evidence="1">
    <location>
        <begin position="19"/>
        <end position="141"/>
    </location>
</feature>
<keyword evidence="1" id="KW-0732">Signal</keyword>
<organism evidence="2 3">
    <name type="scientific">Saccharothrix hoggarensis</name>
    <dbReference type="NCBI Taxonomy" id="913853"/>
    <lineage>
        <taxon>Bacteria</taxon>
        <taxon>Bacillati</taxon>
        <taxon>Actinomycetota</taxon>
        <taxon>Actinomycetes</taxon>
        <taxon>Pseudonocardiales</taxon>
        <taxon>Pseudonocardiaceae</taxon>
        <taxon>Saccharothrix</taxon>
    </lineage>
</organism>
<evidence type="ECO:0000313" key="3">
    <source>
        <dbReference type="Proteomes" id="UP001597168"/>
    </source>
</evidence>
<dbReference type="SUPFAM" id="SSF54427">
    <property type="entry name" value="NTF2-like"/>
    <property type="match status" value="1"/>
</dbReference>
<reference evidence="3" key="1">
    <citation type="journal article" date="2019" name="Int. J. Syst. Evol. Microbiol.">
        <title>The Global Catalogue of Microorganisms (GCM) 10K type strain sequencing project: providing services to taxonomists for standard genome sequencing and annotation.</title>
        <authorList>
            <consortium name="The Broad Institute Genomics Platform"/>
            <consortium name="The Broad Institute Genome Sequencing Center for Infectious Disease"/>
            <person name="Wu L."/>
            <person name="Ma J."/>
        </authorList>
    </citation>
    <scope>NUCLEOTIDE SEQUENCE [LARGE SCALE GENOMIC DNA]</scope>
    <source>
        <strain evidence="3">CCUG 60214</strain>
    </source>
</reference>
<dbReference type="Gene3D" id="3.10.450.50">
    <property type="match status" value="1"/>
</dbReference>
<dbReference type="PROSITE" id="PS51257">
    <property type="entry name" value="PROKAR_LIPOPROTEIN"/>
    <property type="match status" value="1"/>
</dbReference>
<proteinExistence type="predicted"/>
<dbReference type="Proteomes" id="UP001597168">
    <property type="component" value="Unassembled WGS sequence"/>
</dbReference>